<organism evidence="2 4">
    <name type="scientific">Adineta steineri</name>
    <dbReference type="NCBI Taxonomy" id="433720"/>
    <lineage>
        <taxon>Eukaryota</taxon>
        <taxon>Metazoa</taxon>
        <taxon>Spiralia</taxon>
        <taxon>Gnathifera</taxon>
        <taxon>Rotifera</taxon>
        <taxon>Eurotatoria</taxon>
        <taxon>Bdelloidea</taxon>
        <taxon>Adinetida</taxon>
        <taxon>Adinetidae</taxon>
        <taxon>Adineta</taxon>
    </lineage>
</organism>
<evidence type="ECO:0000256" key="1">
    <source>
        <dbReference type="SAM" id="MobiDB-lite"/>
    </source>
</evidence>
<dbReference type="AlphaFoldDB" id="A0A814FXA0"/>
<dbReference type="Proteomes" id="UP000663832">
    <property type="component" value="Unassembled WGS sequence"/>
</dbReference>
<feature type="compositionally biased region" description="Polar residues" evidence="1">
    <location>
        <begin position="58"/>
        <end position="72"/>
    </location>
</feature>
<gene>
    <name evidence="2" type="ORF">QVE165_LOCUS14133</name>
    <name evidence="3" type="ORF">QVE165_LOCUS16200</name>
</gene>
<feature type="region of interest" description="Disordered" evidence="1">
    <location>
        <begin position="1"/>
        <end position="72"/>
    </location>
</feature>
<evidence type="ECO:0000313" key="3">
    <source>
        <dbReference type="EMBL" id="CAF1024708.1"/>
    </source>
</evidence>
<dbReference type="OrthoDB" id="10104190at2759"/>
<reference evidence="2" key="1">
    <citation type="submission" date="2021-02" db="EMBL/GenBank/DDBJ databases">
        <authorList>
            <person name="Nowell W R."/>
        </authorList>
    </citation>
    <scope>NUCLEOTIDE SEQUENCE</scope>
</reference>
<accession>A0A814FXA0</accession>
<comment type="caution">
    <text evidence="2">The sequence shown here is derived from an EMBL/GenBank/DDBJ whole genome shotgun (WGS) entry which is preliminary data.</text>
</comment>
<dbReference type="EMBL" id="CAJNOM010000090">
    <property type="protein sequence ID" value="CAF1024708.1"/>
    <property type="molecule type" value="Genomic_DNA"/>
</dbReference>
<name>A0A814FXA0_9BILA</name>
<dbReference type="EMBL" id="CAJNOM010000074">
    <property type="protein sequence ID" value="CAF0986171.1"/>
    <property type="molecule type" value="Genomic_DNA"/>
</dbReference>
<sequence>MSVAFSTDRKDEPIDNATGAPDIAAQQIREHQAATHASSSSQHEVGIGDGKQHLTELPKTSNQQTDNKSGLH</sequence>
<keyword evidence="4" id="KW-1185">Reference proteome</keyword>
<proteinExistence type="predicted"/>
<protein>
    <submittedName>
        <fullName evidence="2">Uncharacterized protein</fullName>
    </submittedName>
</protein>
<evidence type="ECO:0000313" key="4">
    <source>
        <dbReference type="Proteomes" id="UP000663832"/>
    </source>
</evidence>
<feature type="compositionally biased region" description="Low complexity" evidence="1">
    <location>
        <begin position="34"/>
        <end position="43"/>
    </location>
</feature>
<evidence type="ECO:0000313" key="2">
    <source>
        <dbReference type="EMBL" id="CAF0986171.1"/>
    </source>
</evidence>